<organism evidence="1 2">
    <name type="scientific">Dioscorea alata</name>
    <name type="common">Purple yam</name>
    <dbReference type="NCBI Taxonomy" id="55571"/>
    <lineage>
        <taxon>Eukaryota</taxon>
        <taxon>Viridiplantae</taxon>
        <taxon>Streptophyta</taxon>
        <taxon>Embryophyta</taxon>
        <taxon>Tracheophyta</taxon>
        <taxon>Spermatophyta</taxon>
        <taxon>Magnoliopsida</taxon>
        <taxon>Liliopsida</taxon>
        <taxon>Dioscoreales</taxon>
        <taxon>Dioscoreaceae</taxon>
        <taxon>Dioscorea</taxon>
    </lineage>
</organism>
<keyword evidence="2" id="KW-1185">Reference proteome</keyword>
<reference evidence="2" key="1">
    <citation type="journal article" date="2022" name="Nat. Commun.">
        <title>Chromosome evolution and the genetic basis of agronomically important traits in greater yam.</title>
        <authorList>
            <person name="Bredeson J.V."/>
            <person name="Lyons J.B."/>
            <person name="Oniyinde I.O."/>
            <person name="Okereke N.R."/>
            <person name="Kolade O."/>
            <person name="Nnabue I."/>
            <person name="Nwadili C.O."/>
            <person name="Hribova E."/>
            <person name="Parker M."/>
            <person name="Nwogha J."/>
            <person name="Shu S."/>
            <person name="Carlson J."/>
            <person name="Kariba R."/>
            <person name="Muthemba S."/>
            <person name="Knop K."/>
            <person name="Barton G.J."/>
            <person name="Sherwood A.V."/>
            <person name="Lopez-Montes A."/>
            <person name="Asiedu R."/>
            <person name="Jamnadass R."/>
            <person name="Muchugi A."/>
            <person name="Goodstein D."/>
            <person name="Egesi C.N."/>
            <person name="Featherston J."/>
            <person name="Asfaw A."/>
            <person name="Simpson G.G."/>
            <person name="Dolezel J."/>
            <person name="Hendre P.S."/>
            <person name="Van Deynze A."/>
            <person name="Kumar P.L."/>
            <person name="Obidiegwu J.E."/>
            <person name="Bhattacharjee R."/>
            <person name="Rokhsar D.S."/>
        </authorList>
    </citation>
    <scope>NUCLEOTIDE SEQUENCE [LARGE SCALE GENOMIC DNA]</scope>
    <source>
        <strain evidence="2">cv. TDa95/00328</strain>
    </source>
</reference>
<evidence type="ECO:0000313" key="1">
    <source>
        <dbReference type="EMBL" id="KAH7682695.1"/>
    </source>
</evidence>
<dbReference type="EMBL" id="CM037015">
    <property type="protein sequence ID" value="KAH7682695.1"/>
    <property type="molecule type" value="Genomic_DNA"/>
</dbReference>
<evidence type="ECO:0000313" key="2">
    <source>
        <dbReference type="Proteomes" id="UP000827976"/>
    </source>
</evidence>
<name>A0ACB7W554_DIOAL</name>
<dbReference type="Proteomes" id="UP000827976">
    <property type="component" value="Chromosome 5"/>
</dbReference>
<protein>
    <submittedName>
        <fullName evidence="1">Double-stranded RNA-binding domain-containing protein</fullName>
    </submittedName>
</protein>
<comment type="caution">
    <text evidence="1">The sequence shown here is derived from an EMBL/GenBank/DDBJ whole genome shotgun (WGS) entry which is preliminary data.</text>
</comment>
<accession>A0ACB7W554</accession>
<sequence>MEFVPARNPKDFLYKNKLQEYAQKSLIPLPIYQTINEGKQHAPKFRSFVMIDGVGFVSSSTFSSRKEAEQDAARIALEGILQKTKQEGMHLIHQDKIFCKSILNEYAMKATVDKPVYTTAQSGSVIPVFVSTLVFGGKSYIGAHGKTKKEAEQSAARVAIESILSSSDTKALMSQIIKSKSRFYAAVHGTDALAVNLNTNAGLVGSAEDQPGPWIQLGIGFHTAIENDKPLTGHNSEVFSSCEHVNAEVPRLVPSVLEKPMDEVLSQGNSELIQSDPYVPAFVQGRQLSGVGNNGCKPTHNESYSQENDQAIASVDTSTVPDGPQVMISSHIKKRSFETRNDHGQEKKAKSDEDFIRLSSASPEENPNAISETQIEDT</sequence>
<proteinExistence type="predicted"/>
<gene>
    <name evidence="1" type="ORF">IHE45_05G138800</name>
</gene>